<keyword evidence="3" id="KW-1185">Reference proteome</keyword>
<dbReference type="Proteomes" id="UP000655570">
    <property type="component" value="Unassembled WGS sequence"/>
</dbReference>
<evidence type="ECO:0000313" key="3">
    <source>
        <dbReference type="Proteomes" id="UP000655570"/>
    </source>
</evidence>
<sequence>MGTTRFDEQAHPRATSGQFATKPVQDAAGGFDALSAPTLAESTTPDVQAQMDAAWDEYEGETFYDARFDPSAELDDLAAYGPGSTAGAR</sequence>
<accession>A0ABR8U4T4</accession>
<feature type="compositionally biased region" description="Basic and acidic residues" evidence="1">
    <location>
        <begin position="1"/>
        <end position="11"/>
    </location>
</feature>
<comment type="caution">
    <text evidence="2">The sequence shown here is derived from an EMBL/GenBank/DDBJ whole genome shotgun (WGS) entry which is preliminary data.</text>
</comment>
<evidence type="ECO:0000313" key="2">
    <source>
        <dbReference type="EMBL" id="MBD7982804.1"/>
    </source>
</evidence>
<evidence type="ECO:0000256" key="1">
    <source>
        <dbReference type="SAM" id="MobiDB-lite"/>
    </source>
</evidence>
<gene>
    <name evidence="2" type="ORF">H9641_19090</name>
</gene>
<protein>
    <submittedName>
        <fullName evidence="2">Uncharacterized protein</fullName>
    </submittedName>
</protein>
<organism evidence="2 3">
    <name type="scientific">Oerskovia merdavium</name>
    <dbReference type="NCBI Taxonomy" id="2762227"/>
    <lineage>
        <taxon>Bacteria</taxon>
        <taxon>Bacillati</taxon>
        <taxon>Actinomycetota</taxon>
        <taxon>Actinomycetes</taxon>
        <taxon>Micrococcales</taxon>
        <taxon>Cellulomonadaceae</taxon>
        <taxon>Oerskovia</taxon>
    </lineage>
</organism>
<reference evidence="2 3" key="1">
    <citation type="submission" date="2020-08" db="EMBL/GenBank/DDBJ databases">
        <title>A Genomic Blueprint of the Chicken Gut Microbiome.</title>
        <authorList>
            <person name="Gilroy R."/>
            <person name="Ravi A."/>
            <person name="Getino M."/>
            <person name="Pursley I."/>
            <person name="Horton D.L."/>
            <person name="Alikhan N.-F."/>
            <person name="Baker D."/>
            <person name="Gharbi K."/>
            <person name="Hall N."/>
            <person name="Watson M."/>
            <person name="Adriaenssens E.M."/>
            <person name="Foster-Nyarko E."/>
            <person name="Jarju S."/>
            <person name="Secka A."/>
            <person name="Antonio M."/>
            <person name="Oren A."/>
            <person name="Chaudhuri R."/>
            <person name="La Ragione R.M."/>
            <person name="Hildebrand F."/>
            <person name="Pallen M.J."/>
        </authorList>
    </citation>
    <scope>NUCLEOTIDE SEQUENCE [LARGE SCALE GENOMIC DNA]</scope>
    <source>
        <strain evidence="2 3">Sa2CUA9</strain>
    </source>
</reference>
<name>A0ABR8U4T4_9CELL</name>
<dbReference type="RefSeq" id="WP_068624040.1">
    <property type="nucleotide sequence ID" value="NZ_JACSQF010000029.1"/>
</dbReference>
<dbReference type="EMBL" id="JACSQF010000029">
    <property type="protein sequence ID" value="MBD7982804.1"/>
    <property type="molecule type" value="Genomic_DNA"/>
</dbReference>
<proteinExistence type="predicted"/>
<feature type="region of interest" description="Disordered" evidence="1">
    <location>
        <begin position="1"/>
        <end position="24"/>
    </location>
</feature>